<evidence type="ECO:0000313" key="10">
    <source>
        <dbReference type="Proteomes" id="UP000789706"/>
    </source>
</evidence>
<dbReference type="Pfam" id="PF13921">
    <property type="entry name" value="Myb_DNA-bind_6"/>
    <property type="match status" value="1"/>
</dbReference>
<dbReference type="EMBL" id="CAJVPK010002583">
    <property type="protein sequence ID" value="CAG8614992.1"/>
    <property type="molecule type" value="Genomic_DNA"/>
</dbReference>
<keyword evidence="3" id="KW-0804">Transcription</keyword>
<dbReference type="InterPro" id="IPR017884">
    <property type="entry name" value="SANT_dom"/>
</dbReference>
<dbReference type="AlphaFoldDB" id="A0A9N9CWV8"/>
<dbReference type="GO" id="GO:0042796">
    <property type="term" value="P:snRNA transcription by RNA polymerase III"/>
    <property type="evidence" value="ECO:0007669"/>
    <property type="project" value="TreeGrafter"/>
</dbReference>
<dbReference type="PANTHER" id="PTHR46621:SF1">
    <property type="entry name" value="SNRNA-ACTIVATING PROTEIN COMPLEX SUBUNIT 4"/>
    <property type="match status" value="1"/>
</dbReference>
<feature type="domain" description="Myb-like" evidence="6">
    <location>
        <begin position="458"/>
        <end position="496"/>
    </location>
</feature>
<evidence type="ECO:0000313" key="9">
    <source>
        <dbReference type="EMBL" id="CAG8614992.1"/>
    </source>
</evidence>
<organism evidence="9 10">
    <name type="scientific">Diversispora eburnea</name>
    <dbReference type="NCBI Taxonomy" id="1213867"/>
    <lineage>
        <taxon>Eukaryota</taxon>
        <taxon>Fungi</taxon>
        <taxon>Fungi incertae sedis</taxon>
        <taxon>Mucoromycota</taxon>
        <taxon>Glomeromycotina</taxon>
        <taxon>Glomeromycetes</taxon>
        <taxon>Diversisporales</taxon>
        <taxon>Diversisporaceae</taxon>
        <taxon>Diversispora</taxon>
    </lineage>
</organism>
<evidence type="ECO:0000259" key="7">
    <source>
        <dbReference type="PROSITE" id="PS51293"/>
    </source>
</evidence>
<name>A0A9N9CWV8_9GLOM</name>
<dbReference type="PROSITE" id="PS51293">
    <property type="entry name" value="SANT"/>
    <property type="match status" value="1"/>
</dbReference>
<evidence type="ECO:0000256" key="4">
    <source>
        <dbReference type="ARBA" id="ARBA00023242"/>
    </source>
</evidence>
<dbReference type="CDD" id="cd00167">
    <property type="entry name" value="SANT"/>
    <property type="match status" value="4"/>
</dbReference>
<dbReference type="GO" id="GO:0001006">
    <property type="term" value="F:RNA polymerase III type 3 promoter sequence-specific DNA binding"/>
    <property type="evidence" value="ECO:0007669"/>
    <property type="project" value="TreeGrafter"/>
</dbReference>
<keyword evidence="4" id="KW-0539">Nucleus</keyword>
<feature type="compositionally biased region" description="Basic and acidic residues" evidence="5">
    <location>
        <begin position="311"/>
        <end position="320"/>
    </location>
</feature>
<feature type="region of interest" description="Disordered" evidence="5">
    <location>
        <begin position="311"/>
        <end position="340"/>
    </location>
</feature>
<dbReference type="PANTHER" id="PTHR46621">
    <property type="entry name" value="SNRNA-ACTIVATING PROTEIN COMPLEX SUBUNIT 4"/>
    <property type="match status" value="1"/>
</dbReference>
<dbReference type="Proteomes" id="UP000789706">
    <property type="component" value="Unassembled WGS sequence"/>
</dbReference>
<protein>
    <submittedName>
        <fullName evidence="9">8621_t:CDS:1</fullName>
    </submittedName>
</protein>
<dbReference type="GO" id="GO:0042795">
    <property type="term" value="P:snRNA transcription by RNA polymerase II"/>
    <property type="evidence" value="ECO:0007669"/>
    <property type="project" value="TreeGrafter"/>
</dbReference>
<dbReference type="InterPro" id="IPR051575">
    <property type="entry name" value="Myb-like_DNA-bd"/>
</dbReference>
<gene>
    <name evidence="9" type="ORF">DEBURN_LOCUS10130</name>
</gene>
<dbReference type="InterPro" id="IPR009057">
    <property type="entry name" value="Homeodomain-like_sf"/>
</dbReference>
<dbReference type="SMART" id="SM00717">
    <property type="entry name" value="SANT"/>
    <property type="match status" value="5"/>
</dbReference>
<feature type="domain" description="Myb-like" evidence="6">
    <location>
        <begin position="503"/>
        <end position="545"/>
    </location>
</feature>
<keyword evidence="2" id="KW-0238">DNA-binding</keyword>
<dbReference type="OrthoDB" id="2143914at2759"/>
<feature type="domain" description="Myb-like" evidence="6">
    <location>
        <begin position="343"/>
        <end position="387"/>
    </location>
</feature>
<dbReference type="PROSITE" id="PS51294">
    <property type="entry name" value="HTH_MYB"/>
    <property type="match status" value="1"/>
</dbReference>
<evidence type="ECO:0000256" key="1">
    <source>
        <dbReference type="ARBA" id="ARBA00023015"/>
    </source>
</evidence>
<feature type="compositionally biased region" description="Polar residues" evidence="5">
    <location>
        <begin position="99"/>
        <end position="109"/>
    </location>
</feature>
<feature type="domain" description="SANT" evidence="7">
    <location>
        <begin position="503"/>
        <end position="546"/>
    </location>
</feature>
<dbReference type="GO" id="GO:0019185">
    <property type="term" value="C:snRNA-activating protein complex"/>
    <property type="evidence" value="ECO:0007669"/>
    <property type="project" value="TreeGrafter"/>
</dbReference>
<evidence type="ECO:0000256" key="3">
    <source>
        <dbReference type="ARBA" id="ARBA00023163"/>
    </source>
</evidence>
<evidence type="ECO:0000256" key="2">
    <source>
        <dbReference type="ARBA" id="ARBA00023125"/>
    </source>
</evidence>
<keyword evidence="1" id="KW-0805">Transcription regulation</keyword>
<keyword evidence="10" id="KW-1185">Reference proteome</keyword>
<feature type="region of interest" description="Disordered" evidence="5">
    <location>
        <begin position="86"/>
        <end position="113"/>
    </location>
</feature>
<evidence type="ECO:0000256" key="5">
    <source>
        <dbReference type="SAM" id="MobiDB-lite"/>
    </source>
</evidence>
<proteinExistence type="predicted"/>
<dbReference type="PROSITE" id="PS50090">
    <property type="entry name" value="MYB_LIKE"/>
    <property type="match status" value="4"/>
</dbReference>
<sequence length="589" mass="67070">MTKFSRATPVVNSITTSLFSSRVSPRKFIIAAQYSSRVTTTSRSIIMQGLPTRTIIKNIKRINEYNNVCFTTSAVSLNDPFGSSQYGSPKTAATPPPINTNQSQSTAPPQQAEKPIAVTNVQPQPKQGQNDPFDLGGFHADKPFKSKVDPNAQKWIGRKSNIPEAEFFDVKKSGQNMPRDTRNFSYKDNARPTFNSNFSSAPSLPFDDFQKLVDAVAEHGSNDWKYISKVVFEDAYPPETLSAKWQQSVQKFGNSFWTTKEIKKLSDAVQSVGEDWGKISVDVFDNTRTPVQCESKWLRLNGKTWESRSSRDYSQRDYPQKDYSYSSQRGSFNGPFQKGPAEWTEEDTRTLIEAVDKQGSNWDLIAEKYYAGKQNVWNLQVKWVGLVTSKINEFLKMKKDSQDETKSKQFELPKEISSEQRPIVLAQMFGNQWSNFVQVLGQRFVKLDINYSSPQELPWTKEENDKLFATIKEHGFDWKKISEALPNRSEQFLRERAGGTTLWTRDEMIKFEEGYAKHQNDWTAVATFVNTKAPGQCWAFWKTTTGADVLEGNTDKISDTKVHRVGVKVTYPDSKTEEMTFVRYSTSDA</sequence>
<feature type="domain" description="Myb-like" evidence="6">
    <location>
        <begin position="257"/>
        <end position="301"/>
    </location>
</feature>
<evidence type="ECO:0000259" key="8">
    <source>
        <dbReference type="PROSITE" id="PS51294"/>
    </source>
</evidence>
<reference evidence="9" key="1">
    <citation type="submission" date="2021-06" db="EMBL/GenBank/DDBJ databases">
        <authorList>
            <person name="Kallberg Y."/>
            <person name="Tangrot J."/>
            <person name="Rosling A."/>
        </authorList>
    </citation>
    <scope>NUCLEOTIDE SEQUENCE</scope>
    <source>
        <strain evidence="9">AZ414A</strain>
    </source>
</reference>
<feature type="domain" description="HTH myb-type" evidence="8">
    <location>
        <begin position="458"/>
        <end position="497"/>
    </location>
</feature>
<evidence type="ECO:0000259" key="6">
    <source>
        <dbReference type="PROSITE" id="PS50090"/>
    </source>
</evidence>
<accession>A0A9N9CWV8</accession>
<dbReference type="SUPFAM" id="SSF46689">
    <property type="entry name" value="Homeodomain-like"/>
    <property type="match status" value="3"/>
</dbReference>
<dbReference type="InterPro" id="IPR017930">
    <property type="entry name" value="Myb_dom"/>
</dbReference>
<dbReference type="InterPro" id="IPR001005">
    <property type="entry name" value="SANT/Myb"/>
</dbReference>
<feature type="non-terminal residue" evidence="9">
    <location>
        <position position="589"/>
    </location>
</feature>
<dbReference type="Pfam" id="PF00249">
    <property type="entry name" value="Myb_DNA-binding"/>
    <property type="match status" value="3"/>
</dbReference>
<dbReference type="GO" id="GO:0000978">
    <property type="term" value="F:RNA polymerase II cis-regulatory region sequence-specific DNA binding"/>
    <property type="evidence" value="ECO:0007669"/>
    <property type="project" value="TreeGrafter"/>
</dbReference>
<dbReference type="Gene3D" id="1.10.10.60">
    <property type="entry name" value="Homeodomain-like"/>
    <property type="match status" value="4"/>
</dbReference>
<comment type="caution">
    <text evidence="9">The sequence shown here is derived from an EMBL/GenBank/DDBJ whole genome shotgun (WGS) entry which is preliminary data.</text>
</comment>